<dbReference type="EMBL" id="JACIGI010000012">
    <property type="protein sequence ID" value="MBB4286075.1"/>
    <property type="molecule type" value="Genomic_DNA"/>
</dbReference>
<name>A0A7W6S0D6_9PROT</name>
<dbReference type="InterPro" id="IPR005094">
    <property type="entry name" value="Endonuclease_MobA/VirD2"/>
</dbReference>
<evidence type="ECO:0000256" key="1">
    <source>
        <dbReference type="SAM" id="MobiDB-lite"/>
    </source>
</evidence>
<dbReference type="Pfam" id="PF03432">
    <property type="entry name" value="Relaxase"/>
    <property type="match status" value="1"/>
</dbReference>
<feature type="domain" description="MobA/VirD2-like nuclease" evidence="2">
    <location>
        <begin position="9"/>
        <end position="118"/>
    </location>
</feature>
<dbReference type="AlphaFoldDB" id="A0A7W6S0D6"/>
<accession>A0A7W6S0D6</accession>
<organism evidence="3 4">
    <name type="scientific">Roseospira goensis</name>
    <dbReference type="NCBI Taxonomy" id="391922"/>
    <lineage>
        <taxon>Bacteria</taxon>
        <taxon>Pseudomonadati</taxon>
        <taxon>Pseudomonadota</taxon>
        <taxon>Alphaproteobacteria</taxon>
        <taxon>Rhodospirillales</taxon>
        <taxon>Rhodospirillaceae</taxon>
        <taxon>Roseospira</taxon>
    </lineage>
</organism>
<keyword evidence="4" id="KW-1185">Reference proteome</keyword>
<gene>
    <name evidence="3" type="ORF">GGD88_001800</name>
</gene>
<protein>
    <recommendedName>
        <fullName evidence="2">MobA/VirD2-like nuclease domain-containing protein</fullName>
    </recommendedName>
</protein>
<comment type="caution">
    <text evidence="3">The sequence shown here is derived from an EMBL/GenBank/DDBJ whole genome shotgun (WGS) entry which is preliminary data.</text>
</comment>
<proteinExistence type="predicted"/>
<dbReference type="Proteomes" id="UP000555728">
    <property type="component" value="Unassembled WGS sequence"/>
</dbReference>
<reference evidence="3 4" key="1">
    <citation type="submission" date="2020-08" db="EMBL/GenBank/DDBJ databases">
        <title>Genome sequencing of Purple Non-Sulfur Bacteria from various extreme environments.</title>
        <authorList>
            <person name="Mayer M."/>
        </authorList>
    </citation>
    <scope>NUCLEOTIDE SEQUENCE [LARGE SCALE GENOMIC DNA]</scope>
    <source>
        <strain evidence="3 4">JA135</strain>
    </source>
</reference>
<feature type="region of interest" description="Disordered" evidence="1">
    <location>
        <begin position="363"/>
        <end position="400"/>
    </location>
</feature>
<evidence type="ECO:0000313" key="3">
    <source>
        <dbReference type="EMBL" id="MBB4286075.1"/>
    </source>
</evidence>
<evidence type="ECO:0000259" key="2">
    <source>
        <dbReference type="Pfam" id="PF03432"/>
    </source>
</evidence>
<feature type="region of interest" description="Disordered" evidence="1">
    <location>
        <begin position="263"/>
        <end position="292"/>
    </location>
</feature>
<evidence type="ECO:0000313" key="4">
    <source>
        <dbReference type="Proteomes" id="UP000555728"/>
    </source>
</evidence>
<sequence>MHEIRGFVSADLTGALKEAQAVARGTKCRQFLFSLSLSPPPGEAVPVVAFENALARIETKLNLGGQPRAIVFHEKEGRRHAHAVWSRIDADTMTARNLPHFKRKLRDISRALYLEHGWTLPRGLMNSEARDPRTFTLTEWQQAKRMGRNARDLKEMIRECWAASDSRAAFSEALEARGLILARGDRRGHVAVTHEGEVLSIARYAAVKTKDVNAKLGPAETLPGVEEARVRMARDMDSTRQRLIQEAHDRMAAAFRTLDRERQEVTQRHRADRAALKESQRERWDTETRARSDRMSRGLQGFWDRLTGRYARLRHQNEAETYAALCRDGDERDTLILTQMTERQDLQARIQNARHHHAEMLREIESDRTQGETQRQDNPGPWRYTENARGRADSGLSLGL</sequence>